<evidence type="ECO:0000256" key="1">
    <source>
        <dbReference type="SAM" id="Coils"/>
    </source>
</evidence>
<evidence type="ECO:0000313" key="3">
    <source>
        <dbReference type="Proteomes" id="UP000828390"/>
    </source>
</evidence>
<comment type="caution">
    <text evidence="2">The sequence shown here is derived from an EMBL/GenBank/DDBJ whole genome shotgun (WGS) entry which is preliminary data.</text>
</comment>
<gene>
    <name evidence="2" type="ORF">DPMN_141633</name>
</gene>
<feature type="coiled-coil region" evidence="1">
    <location>
        <begin position="143"/>
        <end position="192"/>
    </location>
</feature>
<keyword evidence="3" id="KW-1185">Reference proteome</keyword>
<dbReference type="EMBL" id="JAIWYP010000006">
    <property type="protein sequence ID" value="KAH3813181.1"/>
    <property type="molecule type" value="Genomic_DNA"/>
</dbReference>
<protein>
    <submittedName>
        <fullName evidence="2">Uncharacterized protein</fullName>
    </submittedName>
</protein>
<organism evidence="2 3">
    <name type="scientific">Dreissena polymorpha</name>
    <name type="common">Zebra mussel</name>
    <name type="synonym">Mytilus polymorpha</name>
    <dbReference type="NCBI Taxonomy" id="45954"/>
    <lineage>
        <taxon>Eukaryota</taxon>
        <taxon>Metazoa</taxon>
        <taxon>Spiralia</taxon>
        <taxon>Lophotrochozoa</taxon>
        <taxon>Mollusca</taxon>
        <taxon>Bivalvia</taxon>
        <taxon>Autobranchia</taxon>
        <taxon>Heteroconchia</taxon>
        <taxon>Euheterodonta</taxon>
        <taxon>Imparidentia</taxon>
        <taxon>Neoheterodontei</taxon>
        <taxon>Myida</taxon>
        <taxon>Dreissenoidea</taxon>
        <taxon>Dreissenidae</taxon>
        <taxon>Dreissena</taxon>
    </lineage>
</organism>
<reference evidence="2" key="1">
    <citation type="journal article" date="2019" name="bioRxiv">
        <title>The Genome of the Zebra Mussel, Dreissena polymorpha: A Resource for Invasive Species Research.</title>
        <authorList>
            <person name="McCartney M.A."/>
            <person name="Auch B."/>
            <person name="Kono T."/>
            <person name="Mallez S."/>
            <person name="Zhang Y."/>
            <person name="Obille A."/>
            <person name="Becker A."/>
            <person name="Abrahante J.E."/>
            <person name="Garbe J."/>
            <person name="Badalamenti J.P."/>
            <person name="Herman A."/>
            <person name="Mangelson H."/>
            <person name="Liachko I."/>
            <person name="Sullivan S."/>
            <person name="Sone E.D."/>
            <person name="Koren S."/>
            <person name="Silverstein K.A.T."/>
            <person name="Beckman K.B."/>
            <person name="Gohl D.M."/>
        </authorList>
    </citation>
    <scope>NUCLEOTIDE SEQUENCE</scope>
    <source>
        <strain evidence="2">Duluth1</strain>
        <tissue evidence="2">Whole animal</tissue>
    </source>
</reference>
<name>A0A9D4G9R1_DREPO</name>
<proteinExistence type="predicted"/>
<keyword evidence="1" id="KW-0175">Coiled coil</keyword>
<sequence>MITDPAKEIVTMDTLDTEGNNNQDFSTLKRARTTQLAQMTRLYNNLEKNIFNYDNVEKENQLYSKLCSRFEQFKTAHLQILDVCEDSDALDNLEKNYESCKTNFTEFRERYTEWVSGVHPDDNERYSTVSVSSANSVSSQAKRRMAKAKRLVAENKMKMLQQKHEIERARKELELKQQILEQQCKIEEAKLEESMWDQAVAEDLSHTSQILTSGYRLEKRSYTRSTEFNFRVRTTESRENRRRWILYFRRGT</sequence>
<dbReference type="AlphaFoldDB" id="A0A9D4G9R1"/>
<dbReference type="Proteomes" id="UP000828390">
    <property type="component" value="Unassembled WGS sequence"/>
</dbReference>
<evidence type="ECO:0000313" key="2">
    <source>
        <dbReference type="EMBL" id="KAH3813181.1"/>
    </source>
</evidence>
<accession>A0A9D4G9R1</accession>
<reference evidence="2" key="2">
    <citation type="submission" date="2020-11" db="EMBL/GenBank/DDBJ databases">
        <authorList>
            <person name="McCartney M.A."/>
            <person name="Auch B."/>
            <person name="Kono T."/>
            <person name="Mallez S."/>
            <person name="Becker A."/>
            <person name="Gohl D.M."/>
            <person name="Silverstein K.A.T."/>
            <person name="Koren S."/>
            <person name="Bechman K.B."/>
            <person name="Herman A."/>
            <person name="Abrahante J.E."/>
            <person name="Garbe J."/>
        </authorList>
    </citation>
    <scope>NUCLEOTIDE SEQUENCE</scope>
    <source>
        <strain evidence="2">Duluth1</strain>
        <tissue evidence="2">Whole animal</tissue>
    </source>
</reference>